<keyword evidence="2" id="KW-0012">Acyltransferase</keyword>
<accession>A0ABS9R3N9</accession>
<dbReference type="RefSeq" id="WP_233509485.1">
    <property type="nucleotide sequence ID" value="NZ_JAKVPQ010000002.1"/>
</dbReference>
<keyword evidence="2" id="KW-0808">Transferase</keyword>
<evidence type="ECO:0000313" key="3">
    <source>
        <dbReference type="Proteomes" id="UP001202402"/>
    </source>
</evidence>
<dbReference type="GO" id="GO:0016746">
    <property type="term" value="F:acyltransferase activity"/>
    <property type="evidence" value="ECO:0007669"/>
    <property type="project" value="UniProtKB-KW"/>
</dbReference>
<evidence type="ECO:0000259" key="1">
    <source>
        <dbReference type="PROSITE" id="PS51186"/>
    </source>
</evidence>
<dbReference type="SUPFAM" id="SSF55729">
    <property type="entry name" value="Acyl-CoA N-acyltransferases (Nat)"/>
    <property type="match status" value="1"/>
</dbReference>
<comment type="caution">
    <text evidence="2">The sequence shown here is derived from an EMBL/GenBank/DDBJ whole genome shotgun (WGS) entry which is preliminary data.</text>
</comment>
<protein>
    <submittedName>
        <fullName evidence="2">GNAT family N-acetyltransferase</fullName>
        <ecNumber evidence="2">2.3.1.-</ecNumber>
    </submittedName>
</protein>
<feature type="domain" description="N-acetyltransferase" evidence="1">
    <location>
        <begin position="3"/>
        <end position="142"/>
    </location>
</feature>
<dbReference type="InterPro" id="IPR000182">
    <property type="entry name" value="GNAT_dom"/>
</dbReference>
<dbReference type="InterPro" id="IPR051554">
    <property type="entry name" value="Acetyltransferase_Eis"/>
</dbReference>
<dbReference type="Proteomes" id="UP001202402">
    <property type="component" value="Unassembled WGS sequence"/>
</dbReference>
<keyword evidence="3" id="KW-1185">Reference proteome</keyword>
<gene>
    <name evidence="2" type="ORF">LQE99_03800</name>
</gene>
<sequence>MTVMIKEASLEDKKQVYELWKASYPSQNQNYLTYYFKTLFDQGTCLLQEQDNKVISSIQMNEHVISFGARKIAIAYLLGVSTLPDYRRRGHMRTLMEAALDETSHNYLFTFIKAFNPKLYAPYGFETVYAHRHFLIKSEELNKVSCLHTQKEATASQLLYAYKRFIVKFDGYYIRDLAYYERLLEELELKEKRMVVYRDPVQGVCGYLIYQIIKDEIQVKEAIYQDSISLMRMLKAISEPEREILIEVSEKEHLEKIFPLAIPKKQGFMMVRVNNYELFNKYFNKQVKNAREAFEILKKPLWLHEYY</sequence>
<dbReference type="EC" id="2.3.1.-" evidence="2"/>
<proteinExistence type="predicted"/>
<dbReference type="InterPro" id="IPR016181">
    <property type="entry name" value="Acyl_CoA_acyltransferase"/>
</dbReference>
<dbReference type="Gene3D" id="3.40.630.30">
    <property type="match status" value="2"/>
</dbReference>
<dbReference type="EMBL" id="JAKVPQ010000002">
    <property type="protein sequence ID" value="MCH4284257.1"/>
    <property type="molecule type" value="Genomic_DNA"/>
</dbReference>
<reference evidence="2 3" key="1">
    <citation type="submission" date="2022-02" db="EMBL/GenBank/DDBJ databases">
        <title>Genome of Erysipelotrichaceae sp. nov. NSJ-176 isolated from human feces.</title>
        <authorList>
            <person name="Abdugheni R."/>
        </authorList>
    </citation>
    <scope>NUCLEOTIDE SEQUENCE [LARGE SCALE GENOMIC DNA]</scope>
    <source>
        <strain evidence="2 3">NSJ-176</strain>
    </source>
</reference>
<organism evidence="2 3">
    <name type="scientific">Amedibacillus hominis</name>
    <dbReference type="NCBI Taxonomy" id="2897776"/>
    <lineage>
        <taxon>Bacteria</taxon>
        <taxon>Bacillati</taxon>
        <taxon>Bacillota</taxon>
        <taxon>Erysipelotrichia</taxon>
        <taxon>Erysipelotrichales</taxon>
        <taxon>Erysipelotrichaceae</taxon>
        <taxon>Amedibacillus</taxon>
    </lineage>
</organism>
<dbReference type="Pfam" id="PF13527">
    <property type="entry name" value="Acetyltransf_9"/>
    <property type="match status" value="1"/>
</dbReference>
<dbReference type="PROSITE" id="PS51186">
    <property type="entry name" value="GNAT"/>
    <property type="match status" value="1"/>
</dbReference>
<dbReference type="PANTHER" id="PTHR37817:SF1">
    <property type="entry name" value="N-ACETYLTRANSFERASE EIS"/>
    <property type="match status" value="1"/>
</dbReference>
<dbReference type="PANTHER" id="PTHR37817">
    <property type="entry name" value="N-ACETYLTRANSFERASE EIS"/>
    <property type="match status" value="1"/>
</dbReference>
<dbReference type="CDD" id="cd04301">
    <property type="entry name" value="NAT_SF"/>
    <property type="match status" value="1"/>
</dbReference>
<evidence type="ECO:0000313" key="2">
    <source>
        <dbReference type="EMBL" id="MCH4284257.1"/>
    </source>
</evidence>
<name>A0ABS9R3N9_9FIRM</name>